<feature type="compositionally biased region" description="Polar residues" evidence="1">
    <location>
        <begin position="70"/>
        <end position="88"/>
    </location>
</feature>
<dbReference type="Proteomes" id="UP000326340">
    <property type="component" value="Unassembled WGS sequence"/>
</dbReference>
<feature type="region of interest" description="Disordered" evidence="1">
    <location>
        <begin position="1"/>
        <end position="121"/>
    </location>
</feature>
<accession>A0A5Q4BKY5</accession>
<evidence type="ECO:0000256" key="1">
    <source>
        <dbReference type="SAM" id="MobiDB-lite"/>
    </source>
</evidence>
<proteinExistence type="predicted"/>
<protein>
    <submittedName>
        <fullName evidence="2">Uncharacterized protein</fullName>
    </submittedName>
</protein>
<reference evidence="2 3" key="1">
    <citation type="journal article" date="2019" name="Sci. Rep.">
        <title>Colletotrichum shisoi sp. nov., an anthracnose pathogen of Perilla frutescens in Japan: molecular phylogenetic, morphological and genomic evidence.</title>
        <authorList>
            <person name="Gan P."/>
            <person name="Tsushima A."/>
            <person name="Hiroyama R."/>
            <person name="Narusaka M."/>
            <person name="Takano Y."/>
            <person name="Narusaka Y."/>
            <person name="Kawaradani M."/>
            <person name="Damm U."/>
            <person name="Shirasu K."/>
        </authorList>
    </citation>
    <scope>NUCLEOTIDE SEQUENCE [LARGE SCALE GENOMIC DNA]</scope>
    <source>
        <strain evidence="2 3">PG-2018a</strain>
    </source>
</reference>
<feature type="compositionally biased region" description="Low complexity" evidence="1">
    <location>
        <begin position="36"/>
        <end position="55"/>
    </location>
</feature>
<sequence length="121" mass="13257">MIDPLKQQQHHRRFSTLSILPSHSSSSDRPDRPQRPRCAPRAAASLPSSPVSSVRGDTSRTEVQSRDAKSQSSQSPKTMGPIMSQTSPVALHHSRISLPLASNPEGSTSRDAQRIPYHRLA</sequence>
<gene>
    <name evidence="2" type="ORF">CSHISOI_08187</name>
</gene>
<dbReference type="AlphaFoldDB" id="A0A5Q4BKY5"/>
<comment type="caution">
    <text evidence="2">The sequence shown here is derived from an EMBL/GenBank/DDBJ whole genome shotgun (WGS) entry which is preliminary data.</text>
</comment>
<keyword evidence="3" id="KW-1185">Reference proteome</keyword>
<organism evidence="2 3">
    <name type="scientific">Colletotrichum shisoi</name>
    <dbReference type="NCBI Taxonomy" id="2078593"/>
    <lineage>
        <taxon>Eukaryota</taxon>
        <taxon>Fungi</taxon>
        <taxon>Dikarya</taxon>
        <taxon>Ascomycota</taxon>
        <taxon>Pezizomycotina</taxon>
        <taxon>Sordariomycetes</taxon>
        <taxon>Hypocreomycetidae</taxon>
        <taxon>Glomerellales</taxon>
        <taxon>Glomerellaceae</taxon>
        <taxon>Colletotrichum</taxon>
        <taxon>Colletotrichum destructivum species complex</taxon>
    </lineage>
</organism>
<name>A0A5Q4BKY5_9PEZI</name>
<evidence type="ECO:0000313" key="3">
    <source>
        <dbReference type="Proteomes" id="UP000326340"/>
    </source>
</evidence>
<dbReference type="EMBL" id="PUHP01000954">
    <property type="protein sequence ID" value="TQN67307.1"/>
    <property type="molecule type" value="Genomic_DNA"/>
</dbReference>
<feature type="compositionally biased region" description="Basic and acidic residues" evidence="1">
    <location>
        <begin position="57"/>
        <end position="69"/>
    </location>
</feature>
<evidence type="ECO:0000313" key="2">
    <source>
        <dbReference type="EMBL" id="TQN67307.1"/>
    </source>
</evidence>